<proteinExistence type="predicted"/>
<keyword evidence="5 7" id="KW-0472">Membrane</keyword>
<keyword evidence="4 7" id="KW-1133">Transmembrane helix</keyword>
<dbReference type="PANTHER" id="PTHR23513">
    <property type="entry name" value="INTEGRAL MEMBRANE EFFLUX PROTEIN-RELATED"/>
    <property type="match status" value="1"/>
</dbReference>
<feature type="transmembrane region" description="Helical" evidence="7">
    <location>
        <begin position="227"/>
        <end position="245"/>
    </location>
</feature>
<evidence type="ECO:0000313" key="8">
    <source>
        <dbReference type="EMBL" id="SDN19218.1"/>
    </source>
</evidence>
<dbReference type="Pfam" id="PF07690">
    <property type="entry name" value="MFS_1"/>
    <property type="match status" value="2"/>
</dbReference>
<feature type="region of interest" description="Disordered" evidence="6">
    <location>
        <begin position="1"/>
        <end position="54"/>
    </location>
</feature>
<dbReference type="Proteomes" id="UP000199341">
    <property type="component" value="Unassembled WGS sequence"/>
</dbReference>
<reference evidence="8 9" key="1">
    <citation type="submission" date="2016-10" db="EMBL/GenBank/DDBJ databases">
        <authorList>
            <person name="de Groot N.N."/>
        </authorList>
    </citation>
    <scope>NUCLEOTIDE SEQUENCE [LARGE SCALE GENOMIC DNA]</scope>
    <source>
        <strain evidence="8 9">CGMCC 4.2022</strain>
    </source>
</reference>
<feature type="transmembrane region" description="Helical" evidence="7">
    <location>
        <begin position="136"/>
        <end position="153"/>
    </location>
</feature>
<evidence type="ECO:0000256" key="7">
    <source>
        <dbReference type="SAM" id="Phobius"/>
    </source>
</evidence>
<protein>
    <submittedName>
        <fullName evidence="8">Predicted arabinose efflux permease, MFS family</fullName>
    </submittedName>
</protein>
<dbReference type="InterPro" id="IPR011701">
    <property type="entry name" value="MFS"/>
</dbReference>
<feature type="transmembrane region" description="Helical" evidence="7">
    <location>
        <begin position="426"/>
        <end position="444"/>
    </location>
</feature>
<feature type="transmembrane region" description="Helical" evidence="7">
    <location>
        <begin position="280"/>
        <end position="301"/>
    </location>
</feature>
<evidence type="ECO:0000256" key="2">
    <source>
        <dbReference type="ARBA" id="ARBA00022475"/>
    </source>
</evidence>
<feature type="transmembrane region" description="Helical" evidence="7">
    <location>
        <begin position="75"/>
        <end position="97"/>
    </location>
</feature>
<feature type="compositionally biased region" description="Gly residues" evidence="6">
    <location>
        <begin position="41"/>
        <end position="54"/>
    </location>
</feature>
<comment type="subcellular location">
    <subcellularLocation>
        <location evidence="1">Cell membrane</location>
        <topology evidence="1">Multi-pass membrane protein</topology>
    </subcellularLocation>
</comment>
<keyword evidence="2" id="KW-1003">Cell membrane</keyword>
<dbReference type="AlphaFoldDB" id="A0A1G9ZCV3"/>
<evidence type="ECO:0000256" key="3">
    <source>
        <dbReference type="ARBA" id="ARBA00022692"/>
    </source>
</evidence>
<sequence>MTTDSEQPPREGTPPSPAAPDPTPTTPGTRPESANQSTGGAADGSGGGSAGTGEDGATSAGYGAVFAVREFRAMFAAHVLSMLGTVVSEVALAVLVYRETDSAVLTALVFALTVLPFALSGLLLSGIADRFPSRQVLVGCDLLSAVCIAAMIVPGMPLAALFLLRVVTSMIATLFTGTRAASLGDILTGDLFVLGRSLIRIVSQGSQIVGFGLAGLIVAWLSPRQTLLVTVCTFLCSALLLRLGTRSRPARSSRKAALMRQSLAATGEIMGHPRIRALMLMWWVPPMFFGVAEGVAVPFAADAGAGAVGYGVFLAAMPAGTVASEVLAGTLLDARARDRIAIPLAALSLLPMAVFCVNPSLPLSVALLVLTGLCAAYALGMDRWFVHVVPPELRGSAMTLMGAGLMTLQGVGMAAGGAVAEAVPPYAVICGAGLIGTASVLAVLRSVRDTGVPTPA</sequence>
<evidence type="ECO:0000256" key="6">
    <source>
        <dbReference type="SAM" id="MobiDB-lite"/>
    </source>
</evidence>
<keyword evidence="3 7" id="KW-0812">Transmembrane</keyword>
<feature type="transmembrane region" description="Helical" evidence="7">
    <location>
        <begin position="103"/>
        <end position="124"/>
    </location>
</feature>
<feature type="transmembrane region" description="Helical" evidence="7">
    <location>
        <begin position="398"/>
        <end position="420"/>
    </location>
</feature>
<evidence type="ECO:0000313" key="9">
    <source>
        <dbReference type="Proteomes" id="UP000199341"/>
    </source>
</evidence>
<feature type="transmembrane region" description="Helical" evidence="7">
    <location>
        <begin position="367"/>
        <end position="386"/>
    </location>
</feature>
<dbReference type="CDD" id="cd06173">
    <property type="entry name" value="MFS_MefA_like"/>
    <property type="match status" value="1"/>
</dbReference>
<dbReference type="OrthoDB" id="3227279at2"/>
<feature type="transmembrane region" description="Helical" evidence="7">
    <location>
        <begin position="340"/>
        <end position="361"/>
    </location>
</feature>
<evidence type="ECO:0000256" key="1">
    <source>
        <dbReference type="ARBA" id="ARBA00004651"/>
    </source>
</evidence>
<dbReference type="Gene3D" id="1.20.1250.20">
    <property type="entry name" value="MFS general substrate transporter like domains"/>
    <property type="match status" value="2"/>
</dbReference>
<dbReference type="PANTHER" id="PTHR23513:SF11">
    <property type="entry name" value="STAPHYLOFERRIN A TRANSPORTER"/>
    <property type="match status" value="1"/>
</dbReference>
<evidence type="ECO:0000256" key="4">
    <source>
        <dbReference type="ARBA" id="ARBA00022989"/>
    </source>
</evidence>
<name>A0A1G9ZCV3_9ACTN</name>
<organism evidence="8 9">
    <name type="scientific">Actinacidiphila guanduensis</name>
    <dbReference type="NCBI Taxonomy" id="310781"/>
    <lineage>
        <taxon>Bacteria</taxon>
        <taxon>Bacillati</taxon>
        <taxon>Actinomycetota</taxon>
        <taxon>Actinomycetes</taxon>
        <taxon>Kitasatosporales</taxon>
        <taxon>Streptomycetaceae</taxon>
        <taxon>Actinacidiphila</taxon>
    </lineage>
</organism>
<gene>
    <name evidence="8" type="ORF">SAMN05216259_103110</name>
</gene>
<dbReference type="InterPro" id="IPR036259">
    <property type="entry name" value="MFS_trans_sf"/>
</dbReference>
<keyword evidence="9" id="KW-1185">Reference proteome</keyword>
<dbReference type="STRING" id="310781.SAMN05216259_103110"/>
<dbReference type="GO" id="GO:0022857">
    <property type="term" value="F:transmembrane transporter activity"/>
    <property type="evidence" value="ECO:0007669"/>
    <property type="project" value="InterPro"/>
</dbReference>
<dbReference type="RefSeq" id="WP_107408848.1">
    <property type="nucleotide sequence ID" value="NZ_FNIE01000003.1"/>
</dbReference>
<feature type="compositionally biased region" description="Pro residues" evidence="6">
    <location>
        <begin position="11"/>
        <end position="25"/>
    </location>
</feature>
<dbReference type="GO" id="GO:0005886">
    <property type="term" value="C:plasma membrane"/>
    <property type="evidence" value="ECO:0007669"/>
    <property type="project" value="UniProtKB-SubCell"/>
</dbReference>
<feature type="transmembrane region" description="Helical" evidence="7">
    <location>
        <begin position="198"/>
        <end position="221"/>
    </location>
</feature>
<dbReference type="SUPFAM" id="SSF103473">
    <property type="entry name" value="MFS general substrate transporter"/>
    <property type="match status" value="1"/>
</dbReference>
<accession>A0A1G9ZCV3</accession>
<evidence type="ECO:0000256" key="5">
    <source>
        <dbReference type="ARBA" id="ARBA00023136"/>
    </source>
</evidence>
<dbReference type="EMBL" id="FNIE01000003">
    <property type="protein sequence ID" value="SDN19218.1"/>
    <property type="molecule type" value="Genomic_DNA"/>
</dbReference>
<feature type="transmembrane region" description="Helical" evidence="7">
    <location>
        <begin position="307"/>
        <end position="328"/>
    </location>
</feature>